<comment type="caution">
    <text evidence="2">The sequence shown here is derived from an EMBL/GenBank/DDBJ whole genome shotgun (WGS) entry which is preliminary data.</text>
</comment>
<proteinExistence type="predicted"/>
<dbReference type="AlphaFoldDB" id="A0A8H7ITR8"/>
<organism evidence="2 3">
    <name type="scientific">Ascochyta lentis</name>
    <dbReference type="NCBI Taxonomy" id="205686"/>
    <lineage>
        <taxon>Eukaryota</taxon>
        <taxon>Fungi</taxon>
        <taxon>Dikarya</taxon>
        <taxon>Ascomycota</taxon>
        <taxon>Pezizomycotina</taxon>
        <taxon>Dothideomycetes</taxon>
        <taxon>Pleosporomycetidae</taxon>
        <taxon>Pleosporales</taxon>
        <taxon>Pleosporineae</taxon>
        <taxon>Didymellaceae</taxon>
        <taxon>Ascochyta</taxon>
    </lineage>
</organism>
<evidence type="ECO:0000256" key="1">
    <source>
        <dbReference type="SAM" id="MobiDB-lite"/>
    </source>
</evidence>
<dbReference type="Proteomes" id="UP000651452">
    <property type="component" value="Unassembled WGS sequence"/>
</dbReference>
<dbReference type="OrthoDB" id="3800017at2759"/>
<name>A0A8H7ITR8_9PLEO</name>
<evidence type="ECO:0000313" key="3">
    <source>
        <dbReference type="Proteomes" id="UP000651452"/>
    </source>
</evidence>
<protein>
    <submittedName>
        <fullName evidence="2">Uncharacterized protein</fullName>
    </submittedName>
</protein>
<reference evidence="2" key="1">
    <citation type="submission" date="2018-12" db="EMBL/GenBank/DDBJ databases">
        <authorList>
            <person name="Syme R.A."/>
            <person name="Farfan-Caceres L."/>
            <person name="Lichtenzveig J."/>
        </authorList>
    </citation>
    <scope>NUCLEOTIDE SEQUENCE</scope>
    <source>
        <strain evidence="2">Al4</strain>
    </source>
</reference>
<sequence length="533" mass="54225">MIGAPLSVTAVPSTSSAEPLPPSTLVGPALNWAAPSSSATTSGQPSAFTMIGAPLAFAAPALLESASEGLSKVQTMVSSLAPILSLPAFASTQASIPVATVSPSQPMGLSQLPSSSVPLPVFPLSTTSAAVLSLVVPAATPSIILQPTTTSQAPLTPIVPFATLLPVLAPPSIAIQQVPSLIEPALSPVLSSLVPLFALPTSLVPSLATTLTTIASIQPLGVWLSNTLPTQIPNIQLPPTNLNSEVPTAASTGAPIPLIGLPPVIPVISPTFLLPVSPGTGTGGLAVPPVATPIDEPFQIFGLFGEPAAANPVIAPSLAAILPPVGSAPVFLSKTSSPLPSVVLGLLPTSASLVPSPPATTLNVPPLGLPPLAVSTETETPWWVVTQFLEPHGLPGPTILAPPPPLPTLQPASPIDEPEGTFGAFSFDEPTEIEPSSNFNAASIEPILPTVIDSGKVIDKVFTWTFYSTGLVKVDNNFLSPSAGPLQGFLPDGTRIGLDSDGLYIGWEHRVPYPSEYLPTIAGVSLPPPQLFL</sequence>
<feature type="region of interest" description="Disordered" evidence="1">
    <location>
        <begin position="1"/>
        <end position="20"/>
    </location>
</feature>
<evidence type="ECO:0000313" key="2">
    <source>
        <dbReference type="EMBL" id="KAF9690913.1"/>
    </source>
</evidence>
<reference evidence="2" key="2">
    <citation type="submission" date="2020-09" db="EMBL/GenBank/DDBJ databases">
        <title>Reference genome assembly for Australian Ascochyta lentis isolate Al4.</title>
        <authorList>
            <person name="Lee R.C."/>
            <person name="Farfan-Caceres L.M."/>
            <person name="Debler J.W."/>
            <person name="Williams A.H."/>
            <person name="Henares B.M."/>
        </authorList>
    </citation>
    <scope>NUCLEOTIDE SEQUENCE</scope>
    <source>
        <strain evidence="2">Al4</strain>
    </source>
</reference>
<accession>A0A8H7ITR8</accession>
<keyword evidence="3" id="KW-1185">Reference proteome</keyword>
<dbReference type="EMBL" id="RZGK01000022">
    <property type="protein sequence ID" value="KAF9690913.1"/>
    <property type="molecule type" value="Genomic_DNA"/>
</dbReference>
<gene>
    <name evidence="2" type="ORF">EKO04_011260</name>
</gene>